<evidence type="ECO:0000256" key="2">
    <source>
        <dbReference type="SAM" id="Phobius"/>
    </source>
</evidence>
<protein>
    <submittedName>
        <fullName evidence="4">Uncharacterized protein</fullName>
    </submittedName>
</protein>
<keyword evidence="3" id="KW-0732">Signal</keyword>
<feature type="chain" id="PRO_5032950555" evidence="3">
    <location>
        <begin position="43"/>
        <end position="397"/>
    </location>
</feature>
<feature type="transmembrane region" description="Helical" evidence="2">
    <location>
        <begin position="362"/>
        <end position="381"/>
    </location>
</feature>
<evidence type="ECO:0000313" key="5">
    <source>
        <dbReference type="Proteomes" id="UP000581769"/>
    </source>
</evidence>
<dbReference type="AlphaFoldDB" id="A0A840ILX7"/>
<gene>
    <name evidence="4" type="ORF">BJY18_000064</name>
</gene>
<feature type="region of interest" description="Disordered" evidence="1">
    <location>
        <begin position="77"/>
        <end position="103"/>
    </location>
</feature>
<proteinExistence type="predicted"/>
<organism evidence="4 5">
    <name type="scientific">Amycolatopsis jiangsuensis</name>
    <dbReference type="NCBI Taxonomy" id="1181879"/>
    <lineage>
        <taxon>Bacteria</taxon>
        <taxon>Bacillati</taxon>
        <taxon>Actinomycetota</taxon>
        <taxon>Actinomycetes</taxon>
        <taxon>Pseudonocardiales</taxon>
        <taxon>Pseudonocardiaceae</taxon>
        <taxon>Amycolatopsis</taxon>
    </lineage>
</organism>
<keyword evidence="2" id="KW-0472">Membrane</keyword>
<evidence type="ECO:0000313" key="4">
    <source>
        <dbReference type="EMBL" id="MBB4682579.1"/>
    </source>
</evidence>
<keyword evidence="5" id="KW-1185">Reference proteome</keyword>
<keyword evidence="2" id="KW-0812">Transmembrane</keyword>
<name>A0A840ILX7_9PSEU</name>
<evidence type="ECO:0000256" key="1">
    <source>
        <dbReference type="SAM" id="MobiDB-lite"/>
    </source>
</evidence>
<dbReference type="RefSeq" id="WP_378272906.1">
    <property type="nucleotide sequence ID" value="NZ_JBHUKT010000014.1"/>
</dbReference>
<comment type="caution">
    <text evidence="4">The sequence shown here is derived from an EMBL/GenBank/DDBJ whole genome shotgun (WGS) entry which is preliminary data.</text>
</comment>
<dbReference type="Proteomes" id="UP000581769">
    <property type="component" value="Unassembled WGS sequence"/>
</dbReference>
<sequence>MNRLGTKAATRAGMKTVAATRARTAAKVLVTTFATLPVLALAAAGAEAQTAPGTQAVDEKSGPVSFANIASVRLGGDPQHGGALITETQRSPLTPGQSRLGSDRLAVPKNDSERTTFGGNYEIDLGKYARASESPYPAGIASRDHEVVATLEATNVPTASAATNYALRDNARGGAKPVDNTMLVLEGARSAVDCAAPGKVTGSSSVTRVWVRGEDGRLRQVAMPGDGSALRVTNLQMGAPGKVPEADHGTTRSDVEISRVTAFDQLVKQDGWRSGDLTAQGGWRLQITTHVRAADNTELQDVQTGIVLGGVSCSIPKDFKPNAAGGTGTGATTQQPSVPTEVPAGYLGTAAAAPADDLRVPLGAGLLGGGVVFGALAIVLGRRRSARSVRSASSRGE</sequence>
<feature type="signal peptide" evidence="3">
    <location>
        <begin position="1"/>
        <end position="42"/>
    </location>
</feature>
<feature type="compositionally biased region" description="Polar residues" evidence="1">
    <location>
        <begin position="86"/>
        <end position="100"/>
    </location>
</feature>
<accession>A0A840ILX7</accession>
<reference evidence="4 5" key="1">
    <citation type="submission" date="2020-08" db="EMBL/GenBank/DDBJ databases">
        <title>Sequencing the genomes of 1000 actinobacteria strains.</title>
        <authorList>
            <person name="Klenk H.-P."/>
        </authorList>
    </citation>
    <scope>NUCLEOTIDE SEQUENCE [LARGE SCALE GENOMIC DNA]</scope>
    <source>
        <strain evidence="4 5">DSM 45859</strain>
    </source>
</reference>
<keyword evidence="2" id="KW-1133">Transmembrane helix</keyword>
<dbReference type="EMBL" id="JACHMG010000001">
    <property type="protein sequence ID" value="MBB4682579.1"/>
    <property type="molecule type" value="Genomic_DNA"/>
</dbReference>
<evidence type="ECO:0000256" key="3">
    <source>
        <dbReference type="SAM" id="SignalP"/>
    </source>
</evidence>